<dbReference type="Proteomes" id="UP000051562">
    <property type="component" value="Unassembled WGS sequence"/>
</dbReference>
<feature type="domain" description="Glycosyl transferase family 1" evidence="1">
    <location>
        <begin position="282"/>
        <end position="447"/>
    </location>
</feature>
<evidence type="ECO:0000259" key="1">
    <source>
        <dbReference type="Pfam" id="PF00534"/>
    </source>
</evidence>
<dbReference type="InterPro" id="IPR001296">
    <property type="entry name" value="Glyco_trans_1"/>
</dbReference>
<dbReference type="AlphaFoldDB" id="A0A0Q3KYM2"/>
<dbReference type="InterPro" id="IPR028098">
    <property type="entry name" value="Glyco_trans_4-like_N"/>
</dbReference>
<dbReference type="GO" id="GO:0016757">
    <property type="term" value="F:glycosyltransferase activity"/>
    <property type="evidence" value="ECO:0007669"/>
    <property type="project" value="InterPro"/>
</dbReference>
<dbReference type="Pfam" id="PF00534">
    <property type="entry name" value="Glycos_transf_1"/>
    <property type="match status" value="1"/>
</dbReference>
<reference evidence="3 4" key="1">
    <citation type="submission" date="2015-10" db="EMBL/GenBank/DDBJ databases">
        <title>Draft genome of Bosea thiooxidans.</title>
        <authorList>
            <person name="Wang X."/>
        </authorList>
    </citation>
    <scope>NUCLEOTIDE SEQUENCE [LARGE SCALE GENOMIC DNA]</scope>
    <source>
        <strain evidence="3 4">CGMCC 9174</strain>
    </source>
</reference>
<gene>
    <name evidence="3" type="ORF">ARD30_17485</name>
</gene>
<dbReference type="RefSeq" id="WP_055729211.1">
    <property type="nucleotide sequence ID" value="NZ_LMAR01000049.1"/>
</dbReference>
<name>A0A0Q3KYM2_9HYPH</name>
<keyword evidence="4" id="KW-1185">Reference proteome</keyword>
<sequence>MDFTHKALSGLARRLPTAAAFVKPILLPLLRFLPPLTPEEPRIFVPGPRLGKTEADAHLIAIAESATGSGVGTRAEGQHVLMLVVSDLRIDPRVEREARALAENGFRVTVICPSPFVDTQAPPKIDWGEGIDVRYVSVVCGGYVGERPGYIGGKLFEVIERELKNRSFLAIHAHDLYTAYVALAYARQTGAHLVADFHEWTSENVHWDDSVKAWEPYPADWKAELQALEARIMRDASAVVTVCDSIADAIAEELGGGRRPQVIRNIPALSAETTKDYLPLKEQLGLPGDRFVLLWQGGTGPTRLIEPIISALEFAPACTLVIRGPSLELYGEGYRALAEKIGVSDRLILCDPVPSSDVVAAARGADAGVWTLPRLCRNFTHALPNKIFEYTASNLAILAANYPEVRRMVEVHQVGLLFDPYDPHSIAAAINRLIAEPGLARLCRENTHAALAKLDAAGEWRKLAGLYDALPRTDGLFRSGARS</sequence>
<dbReference type="SUPFAM" id="SSF53756">
    <property type="entry name" value="UDP-Glycosyltransferase/glycogen phosphorylase"/>
    <property type="match status" value="1"/>
</dbReference>
<dbReference type="EMBL" id="LMAR01000049">
    <property type="protein sequence ID" value="KQK29380.1"/>
    <property type="molecule type" value="Genomic_DNA"/>
</dbReference>
<comment type="caution">
    <text evidence="3">The sequence shown here is derived from an EMBL/GenBank/DDBJ whole genome shotgun (WGS) entry which is preliminary data.</text>
</comment>
<accession>A0A0Q3KYM2</accession>
<organism evidence="3 4">
    <name type="scientific">Bosea thiooxidans</name>
    <dbReference type="NCBI Taxonomy" id="53254"/>
    <lineage>
        <taxon>Bacteria</taxon>
        <taxon>Pseudomonadati</taxon>
        <taxon>Pseudomonadota</taxon>
        <taxon>Alphaproteobacteria</taxon>
        <taxon>Hyphomicrobiales</taxon>
        <taxon>Boseaceae</taxon>
        <taxon>Bosea</taxon>
    </lineage>
</organism>
<protein>
    <submittedName>
        <fullName evidence="3">Uncharacterized protein</fullName>
    </submittedName>
</protein>
<dbReference type="Gene3D" id="3.40.50.2000">
    <property type="entry name" value="Glycogen Phosphorylase B"/>
    <property type="match status" value="2"/>
</dbReference>
<evidence type="ECO:0000313" key="3">
    <source>
        <dbReference type="EMBL" id="KQK29380.1"/>
    </source>
</evidence>
<evidence type="ECO:0000259" key="2">
    <source>
        <dbReference type="Pfam" id="PF13579"/>
    </source>
</evidence>
<evidence type="ECO:0000313" key="4">
    <source>
        <dbReference type="Proteomes" id="UP000051562"/>
    </source>
</evidence>
<feature type="domain" description="Glycosyltransferase subfamily 4-like N-terminal" evidence="2">
    <location>
        <begin position="92"/>
        <end position="263"/>
    </location>
</feature>
<dbReference type="PANTHER" id="PTHR12526">
    <property type="entry name" value="GLYCOSYLTRANSFERASE"/>
    <property type="match status" value="1"/>
</dbReference>
<dbReference type="Pfam" id="PF13579">
    <property type="entry name" value="Glyco_trans_4_4"/>
    <property type="match status" value="1"/>
</dbReference>
<proteinExistence type="predicted"/>